<reference evidence="1" key="1">
    <citation type="submission" date="2009-01" db="EMBL/GenBank/DDBJ databases">
        <title>Complete sequence of Anaeromyxobacter dehalogenans 2CP-1.</title>
        <authorList>
            <consortium name="US DOE Joint Genome Institute"/>
            <person name="Lucas S."/>
            <person name="Copeland A."/>
            <person name="Lapidus A."/>
            <person name="Glavina del Rio T."/>
            <person name="Dalin E."/>
            <person name="Tice H."/>
            <person name="Bruce D."/>
            <person name="Goodwin L."/>
            <person name="Pitluck S."/>
            <person name="Saunders E."/>
            <person name="Brettin T."/>
            <person name="Detter J.C."/>
            <person name="Han C."/>
            <person name="Larimer F."/>
            <person name="Land M."/>
            <person name="Hauser L."/>
            <person name="Kyrpides N."/>
            <person name="Ovchinnikova G."/>
            <person name="Beliaev A.S."/>
            <person name="Richardson P."/>
        </authorList>
    </citation>
    <scope>NUCLEOTIDE SEQUENCE</scope>
    <source>
        <strain evidence="1">2CP-1</strain>
    </source>
</reference>
<dbReference type="KEGG" id="acp:A2cp1_2131"/>
<evidence type="ECO:0000313" key="2">
    <source>
        <dbReference type="Proteomes" id="UP000007089"/>
    </source>
</evidence>
<protein>
    <submittedName>
        <fullName evidence="1">Uncharacterized protein</fullName>
    </submittedName>
</protein>
<name>B8J965_ANAD2</name>
<proteinExistence type="predicted"/>
<accession>B8J965</accession>
<gene>
    <name evidence="1" type="ordered locus">A2cp1_2131</name>
</gene>
<dbReference type="RefSeq" id="WP_012633322.1">
    <property type="nucleotide sequence ID" value="NC_011891.1"/>
</dbReference>
<organism evidence="1 2">
    <name type="scientific">Anaeromyxobacter dehalogenans (strain ATCC BAA-258 / DSM 21875 / 2CP-1)</name>
    <dbReference type="NCBI Taxonomy" id="455488"/>
    <lineage>
        <taxon>Bacteria</taxon>
        <taxon>Pseudomonadati</taxon>
        <taxon>Myxococcota</taxon>
        <taxon>Myxococcia</taxon>
        <taxon>Myxococcales</taxon>
        <taxon>Cystobacterineae</taxon>
        <taxon>Anaeromyxobacteraceae</taxon>
        <taxon>Anaeromyxobacter</taxon>
    </lineage>
</organism>
<sequence>MTATADPRCTCGQAEHRQTCRVEIERAQLAAAMLQSAIRRIREKHTGRRAWSGAGDALGWYFRQLRRRSTPRPARLEPANGRIGDDPVRRAVGDEQFAAVAFAVGEAERDARSRGEAAPVARWLAEHYALGRAYAWIAEEAGREEADVRRVMSRVHRVIRERLEDGGWLDE</sequence>
<dbReference type="HOGENOM" id="CLU_1559756_0_0_7"/>
<dbReference type="EMBL" id="CP001359">
    <property type="protein sequence ID" value="ACL65471.1"/>
    <property type="molecule type" value="Genomic_DNA"/>
</dbReference>
<dbReference type="Proteomes" id="UP000007089">
    <property type="component" value="Chromosome"/>
</dbReference>
<keyword evidence="2" id="KW-1185">Reference proteome</keyword>
<dbReference type="AlphaFoldDB" id="B8J965"/>
<evidence type="ECO:0000313" key="1">
    <source>
        <dbReference type="EMBL" id="ACL65471.1"/>
    </source>
</evidence>